<feature type="region of interest" description="Disordered" evidence="1">
    <location>
        <begin position="1"/>
        <end position="30"/>
    </location>
</feature>
<dbReference type="SUPFAM" id="SSF49478">
    <property type="entry name" value="Cna protein B-type domain"/>
    <property type="match status" value="1"/>
</dbReference>
<evidence type="ECO:0008006" key="4">
    <source>
        <dbReference type="Google" id="ProtNLM"/>
    </source>
</evidence>
<protein>
    <recommendedName>
        <fullName evidence="4">Carboxypeptidase regulatory-like domain-containing protein</fullName>
    </recommendedName>
</protein>
<gene>
    <name evidence="2" type="ORF">C5Y96_09260</name>
</gene>
<accession>A0A2S8FUG4</accession>
<reference evidence="2 3" key="1">
    <citation type="submission" date="2018-02" db="EMBL/GenBank/DDBJ databases">
        <title>Comparative genomes isolates from brazilian mangrove.</title>
        <authorList>
            <person name="Araujo J.E."/>
            <person name="Taketani R.G."/>
            <person name="Silva M.C.P."/>
            <person name="Loureco M.V."/>
            <person name="Andreote F.D."/>
        </authorList>
    </citation>
    <scope>NUCLEOTIDE SEQUENCE [LARGE SCALE GENOMIC DNA]</scope>
    <source>
        <strain evidence="2 3">HEX-2 MGV</strain>
    </source>
</reference>
<evidence type="ECO:0000313" key="2">
    <source>
        <dbReference type="EMBL" id="PQO35826.1"/>
    </source>
</evidence>
<dbReference type="Gene3D" id="2.60.40.1120">
    <property type="entry name" value="Carboxypeptidase-like, regulatory domain"/>
    <property type="match status" value="1"/>
</dbReference>
<organism evidence="2 3">
    <name type="scientific">Blastopirellula marina</name>
    <dbReference type="NCBI Taxonomy" id="124"/>
    <lineage>
        <taxon>Bacteria</taxon>
        <taxon>Pseudomonadati</taxon>
        <taxon>Planctomycetota</taxon>
        <taxon>Planctomycetia</taxon>
        <taxon>Pirellulales</taxon>
        <taxon>Pirellulaceae</taxon>
        <taxon>Blastopirellula</taxon>
    </lineage>
</organism>
<name>A0A2S8FUG4_9BACT</name>
<evidence type="ECO:0000313" key="3">
    <source>
        <dbReference type="Proteomes" id="UP000240009"/>
    </source>
</evidence>
<dbReference type="EMBL" id="PUIA01000026">
    <property type="protein sequence ID" value="PQO35826.1"/>
    <property type="molecule type" value="Genomic_DNA"/>
</dbReference>
<comment type="caution">
    <text evidence="2">The sequence shown here is derived from an EMBL/GenBank/DDBJ whole genome shotgun (WGS) entry which is preliminary data.</text>
</comment>
<proteinExistence type="predicted"/>
<feature type="region of interest" description="Disordered" evidence="1">
    <location>
        <begin position="80"/>
        <end position="121"/>
    </location>
</feature>
<sequence>MHYQGKPVEGATVTLIPRQADGRSASGTTDAEGAFKVTTYISPSLQVEGAMPGEYDIVVSKMEIRDLEEGLTPQEAQAAFHKLGPPKNLLPKKYRSPNTSELSVSIEDGSPDPLTLELEDK</sequence>
<dbReference type="Proteomes" id="UP000240009">
    <property type="component" value="Unassembled WGS sequence"/>
</dbReference>
<dbReference type="AlphaFoldDB" id="A0A2S8FUG4"/>
<evidence type="ECO:0000256" key="1">
    <source>
        <dbReference type="SAM" id="MobiDB-lite"/>
    </source>
</evidence>